<organism evidence="2">
    <name type="scientific">Dechloromonas aromatica (strain RCB)</name>
    <dbReference type="NCBI Taxonomy" id="159087"/>
    <lineage>
        <taxon>Bacteria</taxon>
        <taxon>Pseudomonadati</taxon>
        <taxon>Pseudomonadota</taxon>
        <taxon>Betaproteobacteria</taxon>
        <taxon>Rhodocyclales</taxon>
        <taxon>Azonexaceae</taxon>
        <taxon>Dechloromonas</taxon>
    </lineage>
</organism>
<dbReference type="Gene3D" id="1.20.5.300">
    <property type="match status" value="1"/>
</dbReference>
<reference evidence="2" key="1">
    <citation type="submission" date="2005-08" db="EMBL/GenBank/DDBJ databases">
        <title>Complete sequence of Dechloromonas aromatica RCB.</title>
        <authorList>
            <person name="Salinero K.K."/>
            <person name="Copeland A."/>
            <person name="Lucas S."/>
            <person name="Lapidus A."/>
            <person name="Barry K."/>
            <person name="Detter J.C."/>
            <person name="Glavina T."/>
            <person name="Hammon N."/>
            <person name="Israni S."/>
            <person name="Pitluck S."/>
            <person name="Di Bartolo G."/>
            <person name="Trong S."/>
            <person name="Schmutz J."/>
            <person name="Larimer F."/>
            <person name="Land M."/>
            <person name="Ivanova N."/>
            <person name="Richardson P."/>
        </authorList>
    </citation>
    <scope>NUCLEOTIDE SEQUENCE</scope>
    <source>
        <strain evidence="2">RCB</strain>
    </source>
</reference>
<dbReference type="PANTHER" id="PTHR36508">
    <property type="entry name" value="PROTEIN SLYX"/>
    <property type="match status" value="1"/>
</dbReference>
<dbReference type="HOGENOM" id="CLU_180796_3_1_4"/>
<dbReference type="OrthoDB" id="5297107at2"/>
<evidence type="ECO:0000256" key="1">
    <source>
        <dbReference type="SAM" id="MobiDB-lite"/>
    </source>
</evidence>
<feature type="compositionally biased region" description="Polar residues" evidence="1">
    <location>
        <begin position="49"/>
        <end position="58"/>
    </location>
</feature>
<dbReference type="EMBL" id="CP000089">
    <property type="protein sequence ID" value="AAZ47408.1"/>
    <property type="molecule type" value="Genomic_DNA"/>
</dbReference>
<proteinExistence type="predicted"/>
<dbReference type="Pfam" id="PF04102">
    <property type="entry name" value="SlyX"/>
    <property type="match status" value="1"/>
</dbReference>
<dbReference type="STRING" id="159087.Daro_2678"/>
<protein>
    <submittedName>
        <fullName evidence="2">SlyX</fullName>
    </submittedName>
</protein>
<dbReference type="AlphaFoldDB" id="Q47CM3"/>
<gene>
    <name evidence="2" type="ordered locus">Daro_2678</name>
</gene>
<dbReference type="PANTHER" id="PTHR36508:SF1">
    <property type="entry name" value="PROTEIN SLYX"/>
    <property type="match status" value="1"/>
</dbReference>
<sequence>MESRITELEIKISYTEDLVDELNRLVYRQQQQIDLLAAEIRALRDHARNTSQPEQTFSLRDEIPPHY</sequence>
<name>Q47CM3_DECAR</name>
<dbReference type="KEGG" id="dar:Daro_2678"/>
<evidence type="ECO:0000313" key="2">
    <source>
        <dbReference type="EMBL" id="AAZ47408.1"/>
    </source>
</evidence>
<dbReference type="InterPro" id="IPR007236">
    <property type="entry name" value="SlyX"/>
</dbReference>
<accession>Q47CM3</accession>
<feature type="region of interest" description="Disordered" evidence="1">
    <location>
        <begin position="47"/>
        <end position="67"/>
    </location>
</feature>
<dbReference type="eggNOG" id="COG2900">
    <property type="taxonomic scope" value="Bacteria"/>
</dbReference>